<sequence>MAATIDQARSTIARMFNGEPRSYTRFNLAQNAEDDASHVEVKLPSENDEDNGNFEDGPAQPRHVYHSRPWDRYKNLCYMAVGILLLFIIGYLVGYVSHRRPKVAPCESVVTEDPSENIPLHPSTSLDWGDLKRLLSEKLSAEAFDRKFSDYGMDSHDAGSSEDEILAVKVKTVFEQQRMNPWTDQLFVKVQAPPLDTPTSNKIMFGSDVIGTPQGYLAYSATGTKQGRVVYANYGLPKDLEYLVHLKINLDDCVVLLRAGKISYAEKVANVAKHNAAAVLIYPDPSDYDFTSSTELYGHVHLGSGDPYTPGFPSFNHTQFPRVQSSGLPTVLAQTITADMAVKIFLKMTGGEAPSDFIGKLKGLSTYKLGSDQDQVTVTVSNALVEKRIHNVFGVIKGFIDSDRYVVIGAQRDSQKGPGFAKSTVGTALLVELARGISEMVNKDGFRPRRSLVFASWSAGDYGSIGATEWLEGYLSSLHMKAFTYISLDGVIRGHEMLKASASPLLFSLLEKTMKEVDSISTPAKSLYQMSGPVWDQAVIEPMIMEDPAYPFLAFSGIPSISFRFVRNSANYPYFGTILDNKINLDSSTSHKLGRVAVTAAQLAGQMALTLVHDHLLMLDVNKYKNTISSRVNKIYLLIDEIKLAGAVNDSVSAALIADWLTSATGSYRRAANDLSTAAKSSDLENVEACRILNDRYMKVEYNFLSPYVSPKDVPFRHILWGSGDHTLAALLDHLTALKGQTPGTNLDKLRNQLALATWTIQACANDLMGPIWEMQNEI</sequence>
<evidence type="ECO:0000259" key="5">
    <source>
        <dbReference type="Pfam" id="PF04389"/>
    </source>
</evidence>
<dbReference type="SUPFAM" id="SSF52025">
    <property type="entry name" value="PA domain"/>
    <property type="match status" value="1"/>
</dbReference>
<reference evidence="6" key="3">
    <citation type="submission" date="2025-09" db="UniProtKB">
        <authorList>
            <consortium name="Ensembl"/>
        </authorList>
    </citation>
    <scope>IDENTIFICATION</scope>
</reference>
<dbReference type="GO" id="GO:0009897">
    <property type="term" value="C:external side of plasma membrane"/>
    <property type="evidence" value="ECO:0007669"/>
    <property type="project" value="TreeGrafter"/>
</dbReference>
<dbReference type="PANTHER" id="PTHR10404:SF26">
    <property type="entry name" value="TRANSFERRIN RECEPTOR PROTEIN 1"/>
    <property type="match status" value="1"/>
</dbReference>
<dbReference type="GO" id="GO:0006879">
    <property type="term" value="P:intracellular iron ion homeostasis"/>
    <property type="evidence" value="ECO:0007669"/>
    <property type="project" value="UniProtKB-UniRule"/>
</dbReference>
<dbReference type="RefSeq" id="XP_028821466.1">
    <property type="nucleotide sequence ID" value="XM_028965633.1"/>
</dbReference>
<dbReference type="InterPro" id="IPR036757">
    <property type="entry name" value="TFR-like_dimer_dom_sf"/>
</dbReference>
<dbReference type="SUPFAM" id="SSF47672">
    <property type="entry name" value="Transferrin receptor-like dimerisation domain"/>
    <property type="match status" value="1"/>
</dbReference>
<accession>A0AAY4ARW7</accession>
<evidence type="ECO:0000259" key="3">
    <source>
        <dbReference type="Pfam" id="PF02225"/>
    </source>
</evidence>
<keyword evidence="2" id="KW-0325">Glycoprotein</keyword>
<dbReference type="InterPro" id="IPR039373">
    <property type="entry name" value="Peptidase_M28B"/>
</dbReference>
<feature type="domain" description="PA" evidence="3">
    <location>
        <begin position="226"/>
        <end position="291"/>
    </location>
</feature>
<dbReference type="GO" id="GO:0004998">
    <property type="term" value="F:transferrin receptor activity"/>
    <property type="evidence" value="ECO:0007669"/>
    <property type="project" value="UniProtKB-UniRule"/>
</dbReference>
<keyword evidence="2" id="KW-0564">Palmitate</keyword>
<gene>
    <name evidence="6" type="primary">tfr1b</name>
</gene>
<dbReference type="CDD" id="cd09848">
    <property type="entry name" value="M28_TfR"/>
    <property type="match status" value="1"/>
</dbReference>
<evidence type="ECO:0000256" key="1">
    <source>
        <dbReference type="ARBA" id="ARBA00005634"/>
    </source>
</evidence>
<dbReference type="GeneID" id="114773092"/>
<dbReference type="GeneTree" id="ENSGT01030000234598"/>
<comment type="function">
    <text evidence="2">Cellular uptake of iron occurs via receptor-mediated endocytosis of ligand-occupied transferrin receptor into specialized endosomes. Endosomal acidification leads to iron release. The apotransferrin-receptor complex is then recycled to the cell surface with a return to neutral pH and the concomitant loss of affinity of apotransferrin for its receptor. Transferrin receptor is necessary for development of erythrocytes and the nervous system. Acts as a lipid sensor that regulates mitochondrial fusion by regulating activation of the JNK pathway.</text>
</comment>
<keyword evidence="2" id="KW-1003">Cell membrane</keyword>
<comment type="subcellular location">
    <subcellularLocation>
        <location evidence="2">Cell membrane</location>
        <topology evidence="2">Single-pass type II membrane protein</topology>
    </subcellularLocation>
    <subcellularLocation>
        <location evidence="2">Melanosome</location>
    </subcellularLocation>
</comment>
<dbReference type="AlphaFoldDB" id="A0AAY4ARW7"/>
<dbReference type="InterPro" id="IPR007365">
    <property type="entry name" value="TFR-like_dimer_dom"/>
</dbReference>
<name>A0AAY4ARW7_9TELE</name>
<protein>
    <recommendedName>
        <fullName evidence="2">Transferrin receptor protein 1</fullName>
    </recommendedName>
</protein>
<dbReference type="FunFam" id="3.40.630.10:FF:000065">
    <property type="entry name" value="Transferrin receptor 1b"/>
    <property type="match status" value="1"/>
</dbReference>
<dbReference type="GO" id="GO:0031623">
    <property type="term" value="P:receptor internalization"/>
    <property type="evidence" value="ECO:0007669"/>
    <property type="project" value="UniProtKB-UniRule"/>
</dbReference>
<keyword evidence="2" id="KW-1133">Transmembrane helix</keyword>
<dbReference type="InterPro" id="IPR046450">
    <property type="entry name" value="PA_dom_sf"/>
</dbReference>
<reference evidence="6" key="2">
    <citation type="submission" date="2025-08" db="UniProtKB">
        <authorList>
            <consortium name="Ensembl"/>
        </authorList>
    </citation>
    <scope>IDENTIFICATION</scope>
</reference>
<keyword evidence="2" id="KW-0449">Lipoprotein</keyword>
<keyword evidence="2" id="KW-0254">Endocytosis</keyword>
<dbReference type="Pfam" id="PF04389">
    <property type="entry name" value="Peptidase_M28"/>
    <property type="match status" value="1"/>
</dbReference>
<feature type="domain" description="Transferrin receptor-like dimerisation" evidence="4">
    <location>
        <begin position="659"/>
        <end position="768"/>
    </location>
</feature>
<comment type="similarity">
    <text evidence="1 2">Belongs to the peptidase M28 family. M28B subfamily.</text>
</comment>
<dbReference type="Gene3D" id="1.20.930.40">
    <property type="entry name" value="Transferrin receptor-like, dimerisation domain"/>
    <property type="match status" value="1"/>
</dbReference>
<feature type="domain" description="Peptidase M28" evidence="5">
    <location>
        <begin position="391"/>
        <end position="598"/>
    </location>
</feature>
<dbReference type="PANTHER" id="PTHR10404">
    <property type="entry name" value="N-ACETYLATED-ALPHA-LINKED ACIDIC DIPEPTIDASE"/>
    <property type="match status" value="1"/>
</dbReference>
<keyword evidence="2" id="KW-0812">Transmembrane</keyword>
<dbReference type="FunFam" id="1.20.930.40:FF:000002">
    <property type="entry name" value="Transferrin receptor protein 1"/>
    <property type="match status" value="1"/>
</dbReference>
<keyword evidence="2" id="KW-0472">Membrane</keyword>
<dbReference type="Pfam" id="PF02225">
    <property type="entry name" value="PA"/>
    <property type="match status" value="1"/>
</dbReference>
<dbReference type="InterPro" id="IPR003137">
    <property type="entry name" value="PA_domain"/>
</dbReference>
<reference evidence="6 7" key="1">
    <citation type="submission" date="2020-06" db="EMBL/GenBank/DDBJ databases">
        <authorList>
            <consortium name="Wellcome Sanger Institute Data Sharing"/>
        </authorList>
    </citation>
    <scope>NUCLEOTIDE SEQUENCE [LARGE SCALE GENOMIC DNA]</scope>
</reference>
<proteinExistence type="inferred from homology"/>
<dbReference type="Proteomes" id="UP000694580">
    <property type="component" value="Chromosome 2"/>
</dbReference>
<dbReference type="InterPro" id="IPR007484">
    <property type="entry name" value="Peptidase_M28"/>
</dbReference>
<organism evidence="6 7">
    <name type="scientific">Denticeps clupeoides</name>
    <name type="common">denticle herring</name>
    <dbReference type="NCBI Taxonomy" id="299321"/>
    <lineage>
        <taxon>Eukaryota</taxon>
        <taxon>Metazoa</taxon>
        <taxon>Chordata</taxon>
        <taxon>Craniata</taxon>
        <taxon>Vertebrata</taxon>
        <taxon>Euteleostomi</taxon>
        <taxon>Actinopterygii</taxon>
        <taxon>Neopterygii</taxon>
        <taxon>Teleostei</taxon>
        <taxon>Clupei</taxon>
        <taxon>Clupeiformes</taxon>
        <taxon>Denticipitoidei</taxon>
        <taxon>Denticipitidae</taxon>
        <taxon>Denticeps</taxon>
    </lineage>
</organism>
<dbReference type="RefSeq" id="XP_028821453.1">
    <property type="nucleotide sequence ID" value="XM_028965620.1"/>
</dbReference>
<dbReference type="Gene3D" id="3.40.630.10">
    <property type="entry name" value="Zn peptidases"/>
    <property type="match status" value="1"/>
</dbReference>
<keyword evidence="2" id="KW-0675">Receptor</keyword>
<dbReference type="GO" id="GO:0042470">
    <property type="term" value="C:melanosome"/>
    <property type="evidence" value="ECO:0007669"/>
    <property type="project" value="UniProtKB-SubCell"/>
</dbReference>
<evidence type="ECO:0000313" key="6">
    <source>
        <dbReference type="Ensembl" id="ENSDCDP00010010091.1"/>
    </source>
</evidence>
<dbReference type="Gene3D" id="3.50.30.30">
    <property type="match status" value="1"/>
</dbReference>
<comment type="subunit">
    <text evidence="2">Homodimer; disulfide-linked.</text>
</comment>
<keyword evidence="7" id="KW-1185">Reference proteome</keyword>
<evidence type="ECO:0000259" key="4">
    <source>
        <dbReference type="Pfam" id="PF04253"/>
    </source>
</evidence>
<evidence type="ECO:0000313" key="7">
    <source>
        <dbReference type="Proteomes" id="UP000694580"/>
    </source>
</evidence>
<dbReference type="SUPFAM" id="SSF53187">
    <property type="entry name" value="Zn-dependent exopeptidases"/>
    <property type="match status" value="1"/>
</dbReference>
<dbReference type="GO" id="GO:0033572">
    <property type="term" value="P:transferrin transport"/>
    <property type="evidence" value="ECO:0007669"/>
    <property type="project" value="UniProtKB-UniRule"/>
</dbReference>
<dbReference type="Ensembl" id="ENSDCDT00010010586.1">
    <property type="protein sequence ID" value="ENSDCDP00010010091.1"/>
    <property type="gene ID" value="ENSDCDG00010004478.1"/>
</dbReference>
<feature type="transmembrane region" description="Helical" evidence="2">
    <location>
        <begin position="76"/>
        <end position="96"/>
    </location>
</feature>
<comment type="PTM">
    <text evidence="2">Stearoylated.</text>
</comment>
<evidence type="ECO:0000256" key="2">
    <source>
        <dbReference type="RuleBase" id="RU367157"/>
    </source>
</evidence>
<dbReference type="Pfam" id="PF04253">
    <property type="entry name" value="TFR_dimer"/>
    <property type="match status" value="1"/>
</dbReference>
<dbReference type="RefSeq" id="XP_028821463.1">
    <property type="nucleotide sequence ID" value="XM_028965630.1"/>
</dbReference>